<gene>
    <name evidence="19" type="ordered locus">Ahos_1254</name>
</gene>
<keyword evidence="13 17" id="KW-0472">Membrane</keyword>
<comment type="cofactor">
    <cofactor evidence="1">
        <name>Mn(2+)</name>
        <dbReference type="ChEBI" id="CHEBI:29035"/>
    </cofactor>
</comment>
<dbReference type="InterPro" id="IPR003674">
    <property type="entry name" value="Oligo_trans_STT3"/>
</dbReference>
<comment type="similarity">
    <text evidence="5">Belongs to the STT3 family.</text>
</comment>
<organism evidence="19 20">
    <name type="scientific">Acidianus hospitalis (strain W1)</name>
    <dbReference type="NCBI Taxonomy" id="933801"/>
    <lineage>
        <taxon>Archaea</taxon>
        <taxon>Thermoproteota</taxon>
        <taxon>Thermoprotei</taxon>
        <taxon>Sulfolobales</taxon>
        <taxon>Sulfolobaceae</taxon>
        <taxon>Acidianus</taxon>
    </lineage>
</organism>
<dbReference type="Proteomes" id="UP000008458">
    <property type="component" value="Chromosome"/>
</dbReference>
<feature type="transmembrane region" description="Helical" evidence="17">
    <location>
        <begin position="96"/>
        <end position="119"/>
    </location>
</feature>
<evidence type="ECO:0000259" key="18">
    <source>
        <dbReference type="Pfam" id="PF02516"/>
    </source>
</evidence>
<evidence type="ECO:0000256" key="11">
    <source>
        <dbReference type="ARBA" id="ARBA00022842"/>
    </source>
</evidence>
<feature type="transmembrane region" description="Helical" evidence="17">
    <location>
        <begin position="373"/>
        <end position="395"/>
    </location>
</feature>
<feature type="transmembrane region" description="Helical" evidence="17">
    <location>
        <begin position="38"/>
        <end position="58"/>
    </location>
</feature>
<dbReference type="KEGG" id="aho:Ahos_1254"/>
<feature type="transmembrane region" description="Helical" evidence="17">
    <location>
        <begin position="422"/>
        <end position="442"/>
    </location>
</feature>
<feature type="transmembrane region" description="Helical" evidence="17">
    <location>
        <begin position="161"/>
        <end position="180"/>
    </location>
</feature>
<dbReference type="GO" id="GO:0016020">
    <property type="term" value="C:membrane"/>
    <property type="evidence" value="ECO:0007669"/>
    <property type="project" value="InterPro"/>
</dbReference>
<feature type="transmembrane region" description="Helical" evidence="17">
    <location>
        <begin position="316"/>
        <end position="338"/>
    </location>
</feature>
<dbReference type="GO" id="GO:0012505">
    <property type="term" value="C:endomembrane system"/>
    <property type="evidence" value="ECO:0007669"/>
    <property type="project" value="UniProtKB-SubCell"/>
</dbReference>
<reference evidence="19 20" key="1">
    <citation type="journal article" date="2011" name="Extremophiles">
        <title>Genomic analysis of Acidianus hospitalis W1 a host for studying crenarchaeal virus and plasmid life cycles.</title>
        <authorList>
            <person name="You X.Y."/>
            <person name="Liu C."/>
            <person name="Wang S.Y."/>
            <person name="Jiang C.Y."/>
            <person name="Shah S.A."/>
            <person name="Prangishvili D."/>
            <person name="She Q."/>
            <person name="Liu S.J."/>
            <person name="Garrett R.A."/>
        </authorList>
    </citation>
    <scope>NUCLEOTIDE SEQUENCE [LARGE SCALE GENOMIC DNA]</scope>
    <source>
        <strain evidence="19 20">W1</strain>
    </source>
</reference>
<dbReference type="HOGENOM" id="CLU_376262_0_0_2"/>
<evidence type="ECO:0000256" key="1">
    <source>
        <dbReference type="ARBA" id="ARBA00001936"/>
    </source>
</evidence>
<evidence type="ECO:0000313" key="19">
    <source>
        <dbReference type="EMBL" id="AEE94137.1"/>
    </source>
</evidence>
<sequence>MNIFIVSTSWIKFILIFIRKGLMQSTKTLTRILERTNIIDTLVVSGIALISILIRSLSTQYPLGINGFDSWYLFYNALLIAQAHGNWYAVPPDVHAWFPWGFFIELGDTIGLPFIVALLSLPFYSTYGVNAVYTVTLFLYVALAGLGVAAAYVAVSGLTKSRIGGFVAAAIIAVSPALTVKNIVGGLPKTSWGGVFVLFSIYLLNYAIEKKKPIYGAFAGIPLFLAEVSWGGSTYIDLSLLAGAFLLILLNRNNEETAKAFTLMAIVTAFLTSWAPNSIGFLSGLAHGLSLLIIGALLFLDLYLKNILPKEISDSRALLITASAVFIFVVAIVGLSFLGVTPIPSRYYAIVNPFYQVTVPIDKTVAEYIPQPITSMITDFGIALFLSIIGMYYLIRESNLAGLWLLVLGVISIYGTSEQPYLFNYTAYMIAPLAGAGVFYIIDKTKEYKAKIIPIFVLSLVGVSLVADAGAAITMSNVPNEIVTSASPYPIINYAWVSALDWINQKTCPHAFILSWWDYGYWEEVIGNRSVIAENNTLNGTQIKLMAEMFLNNETFAATVLEKDFHLYPYGNPNYTIPVYIIAYDAVTQVNTSSGEEWYIGYPPDLGGEFLGYTTSLGDIGKAMGAMTVIAGYPINEYLNTSLITSEISYLNSTLGSIAQYDPSVATELNELSSIIGQAYPLAWTPKAYNSLIVNMFVEALEGTGYPVIAPFSSKLEFISGLQTTPGTPFPEIHMVYFQPVYVALFSWVKGPNYETYIMVMIYQFVQPGTIIPECVYYG</sequence>
<evidence type="ECO:0000256" key="8">
    <source>
        <dbReference type="ARBA" id="ARBA00022679"/>
    </source>
</evidence>
<feature type="transmembrane region" description="Helical" evidence="17">
    <location>
        <begin position="131"/>
        <end position="155"/>
    </location>
</feature>
<evidence type="ECO:0000256" key="2">
    <source>
        <dbReference type="ARBA" id="ARBA00001946"/>
    </source>
</evidence>
<dbReference type="AlphaFoldDB" id="F4B3V0"/>
<dbReference type="STRING" id="933801.Ahos_1254"/>
<evidence type="ECO:0000256" key="3">
    <source>
        <dbReference type="ARBA" id="ARBA00004127"/>
    </source>
</evidence>
<comment type="cofactor">
    <cofactor evidence="2">
        <name>Mg(2+)</name>
        <dbReference type="ChEBI" id="CHEBI:18420"/>
    </cofactor>
</comment>
<comment type="catalytic activity">
    <reaction evidence="16">
        <text>an archaeal dolichyl phosphooligosaccharide + [protein]-L-asparagine = an archaeal dolichyl phosphate + a glycoprotein with the oligosaccharide chain attached by N-beta-D-glycosyl linkage to a protein L-asparagine.</text>
        <dbReference type="EC" id="2.4.99.21"/>
    </reaction>
</comment>
<evidence type="ECO:0000256" key="16">
    <source>
        <dbReference type="ARBA" id="ARBA00034066"/>
    </source>
</evidence>
<keyword evidence="12 17" id="KW-1133">Transmembrane helix</keyword>
<dbReference type="Pfam" id="PF02516">
    <property type="entry name" value="STT3"/>
    <property type="match status" value="1"/>
</dbReference>
<dbReference type="GO" id="GO:0046872">
    <property type="term" value="F:metal ion binding"/>
    <property type="evidence" value="ECO:0007669"/>
    <property type="project" value="UniProtKB-KW"/>
</dbReference>
<evidence type="ECO:0000256" key="5">
    <source>
        <dbReference type="ARBA" id="ARBA00010810"/>
    </source>
</evidence>
<comment type="pathway">
    <text evidence="4">Protein modification; protein glycosylation.</text>
</comment>
<keyword evidence="10" id="KW-0479">Metal-binding</keyword>
<comment type="subcellular location">
    <subcellularLocation>
        <location evidence="3">Endomembrane system</location>
        <topology evidence="3">Multi-pass membrane protein</topology>
    </subcellularLocation>
</comment>
<dbReference type="InterPro" id="IPR048307">
    <property type="entry name" value="STT3_N"/>
</dbReference>
<keyword evidence="11" id="KW-0460">Magnesium</keyword>
<evidence type="ECO:0000313" key="20">
    <source>
        <dbReference type="Proteomes" id="UP000008458"/>
    </source>
</evidence>
<dbReference type="EMBL" id="CP002535">
    <property type="protein sequence ID" value="AEE94137.1"/>
    <property type="molecule type" value="Genomic_DNA"/>
</dbReference>
<keyword evidence="7" id="KW-0328">Glycosyltransferase</keyword>
<feature type="transmembrane region" description="Helical" evidence="17">
    <location>
        <begin position="400"/>
        <end position="416"/>
    </location>
</feature>
<feature type="transmembrane region" description="Helical" evidence="17">
    <location>
        <begin position="70"/>
        <end position="90"/>
    </location>
</feature>
<keyword evidence="9 17" id="KW-0812">Transmembrane</keyword>
<name>F4B3V0_ACIHW</name>
<dbReference type="Gene3D" id="3.40.50.12610">
    <property type="match status" value="1"/>
</dbReference>
<keyword evidence="20" id="KW-1185">Reference proteome</keyword>
<evidence type="ECO:0000256" key="14">
    <source>
        <dbReference type="ARBA" id="ARBA00023211"/>
    </source>
</evidence>
<keyword evidence="14" id="KW-0464">Manganese</keyword>
<feature type="domain" description="Oligosaccharyl transferase STT3 N-terminal" evidence="18">
    <location>
        <begin position="64"/>
        <end position="396"/>
    </location>
</feature>
<dbReference type="PANTHER" id="PTHR13872:SF1">
    <property type="entry name" value="DOLICHYL-DIPHOSPHOOLIGOSACCHARIDE--PROTEIN GLYCOSYLTRANSFERASE SUBUNIT STT3B"/>
    <property type="match status" value="1"/>
</dbReference>
<dbReference type="eggNOG" id="arCOG02044">
    <property type="taxonomic scope" value="Archaea"/>
</dbReference>
<evidence type="ECO:0000256" key="4">
    <source>
        <dbReference type="ARBA" id="ARBA00004922"/>
    </source>
</evidence>
<evidence type="ECO:0000256" key="7">
    <source>
        <dbReference type="ARBA" id="ARBA00022676"/>
    </source>
</evidence>
<dbReference type="GO" id="GO:0004576">
    <property type="term" value="F:oligosaccharyl transferase activity"/>
    <property type="evidence" value="ECO:0007669"/>
    <property type="project" value="InterPro"/>
</dbReference>
<evidence type="ECO:0000256" key="13">
    <source>
        <dbReference type="ARBA" id="ARBA00023136"/>
    </source>
</evidence>
<feature type="transmembrane region" description="Helical" evidence="17">
    <location>
        <begin position="454"/>
        <end position="475"/>
    </location>
</feature>
<evidence type="ECO:0000256" key="10">
    <source>
        <dbReference type="ARBA" id="ARBA00022723"/>
    </source>
</evidence>
<evidence type="ECO:0000256" key="12">
    <source>
        <dbReference type="ARBA" id="ARBA00022989"/>
    </source>
</evidence>
<reference key="2">
    <citation type="journal article" date="2011" name="Extremophiles">
        <title>Genomic analyses of Acidianus hospitalis W1 a host for studying crenarchaeal virus and plasmid life cycles.</title>
        <authorList>
            <person name="You X.Y."/>
            <person name="Liu C."/>
            <person name="Wang S.Y."/>
            <person name="Jiang C.Y."/>
            <person name="Shah S.A."/>
            <person name="Prangishvili D."/>
            <person name="Liu S.J."/>
            <person name="Garrett R.A."/>
        </authorList>
    </citation>
    <scope>NUCLEOTIDE SEQUENCE</scope>
    <source>
        <strain>W1</strain>
    </source>
</reference>
<evidence type="ECO:0000256" key="17">
    <source>
        <dbReference type="SAM" id="Phobius"/>
    </source>
</evidence>
<dbReference type="UniPathway" id="UPA00378"/>
<dbReference type="PANTHER" id="PTHR13872">
    <property type="entry name" value="DOLICHYL-DIPHOSPHOOLIGOSACCHARIDE--PROTEIN GLYCOSYLTRANSFERASE SUBUNIT"/>
    <property type="match status" value="1"/>
</dbReference>
<feature type="transmembrane region" description="Helical" evidence="17">
    <location>
        <begin position="192"/>
        <end position="208"/>
    </location>
</feature>
<protein>
    <recommendedName>
        <fullName evidence="6">dolichyl-phosphooligosaccharide-protein glycotransferase</fullName>
        <ecNumber evidence="6">2.4.99.21</ecNumber>
    </recommendedName>
    <alternativeName>
        <fullName evidence="15">Oligosaccharyl transferase</fullName>
    </alternativeName>
</protein>
<feature type="transmembrane region" description="Helical" evidence="17">
    <location>
        <begin position="281"/>
        <end position="304"/>
    </location>
</feature>
<proteinExistence type="inferred from homology"/>
<accession>F4B3V0</accession>
<dbReference type="EC" id="2.4.99.21" evidence="6"/>
<evidence type="ECO:0000256" key="9">
    <source>
        <dbReference type="ARBA" id="ARBA00022692"/>
    </source>
</evidence>
<evidence type="ECO:0000256" key="15">
    <source>
        <dbReference type="ARBA" id="ARBA00030679"/>
    </source>
</evidence>
<evidence type="ECO:0000256" key="6">
    <source>
        <dbReference type="ARBA" id="ARBA00012602"/>
    </source>
</evidence>
<keyword evidence="8 19" id="KW-0808">Transferase</keyword>